<keyword evidence="5" id="KW-0186">Copper</keyword>
<keyword evidence="4 5" id="KW-0472">Membrane</keyword>
<evidence type="ECO:0000313" key="6">
    <source>
        <dbReference type="EMBL" id="KAL0948927.1"/>
    </source>
</evidence>
<evidence type="ECO:0000256" key="3">
    <source>
        <dbReference type="ARBA" id="ARBA00022989"/>
    </source>
</evidence>
<accession>A0ABR3J023</accession>
<evidence type="ECO:0000256" key="4">
    <source>
        <dbReference type="ARBA" id="ARBA00023136"/>
    </source>
</evidence>
<keyword evidence="7" id="KW-1185">Reference proteome</keyword>
<keyword evidence="2 5" id="KW-0812">Transmembrane</keyword>
<dbReference type="PANTHER" id="PTHR12483">
    <property type="entry name" value="SOLUTE CARRIER FAMILY 31 COPPER TRANSPORTERS"/>
    <property type="match status" value="1"/>
</dbReference>
<organism evidence="6 7">
    <name type="scientific">Hohenbuehelia grisea</name>
    <dbReference type="NCBI Taxonomy" id="104357"/>
    <lineage>
        <taxon>Eukaryota</taxon>
        <taxon>Fungi</taxon>
        <taxon>Dikarya</taxon>
        <taxon>Basidiomycota</taxon>
        <taxon>Agaricomycotina</taxon>
        <taxon>Agaricomycetes</taxon>
        <taxon>Agaricomycetidae</taxon>
        <taxon>Agaricales</taxon>
        <taxon>Pleurotineae</taxon>
        <taxon>Pleurotaceae</taxon>
        <taxon>Hohenbuehelia</taxon>
    </lineage>
</organism>
<comment type="subcellular location">
    <subcellularLocation>
        <location evidence="1 5">Membrane</location>
        <topology evidence="1 5">Multi-pass membrane protein</topology>
    </subcellularLocation>
</comment>
<evidence type="ECO:0000256" key="2">
    <source>
        <dbReference type="ARBA" id="ARBA00022692"/>
    </source>
</evidence>
<dbReference type="Proteomes" id="UP001556367">
    <property type="component" value="Unassembled WGS sequence"/>
</dbReference>
<reference evidence="7" key="1">
    <citation type="submission" date="2024-06" db="EMBL/GenBank/DDBJ databases">
        <title>Multi-omics analyses provide insights into the biosynthesis of the anticancer antibiotic pleurotin in Hohenbuehelia grisea.</title>
        <authorList>
            <person name="Weaver J.A."/>
            <person name="Alberti F."/>
        </authorList>
    </citation>
    <scope>NUCLEOTIDE SEQUENCE [LARGE SCALE GENOMIC DNA]</scope>
    <source>
        <strain evidence="7">T-177</strain>
    </source>
</reference>
<dbReference type="InterPro" id="IPR007274">
    <property type="entry name" value="Cop_transporter"/>
</dbReference>
<evidence type="ECO:0000256" key="5">
    <source>
        <dbReference type="RuleBase" id="RU367022"/>
    </source>
</evidence>
<feature type="transmembrane region" description="Helical" evidence="5">
    <location>
        <begin position="102"/>
        <end position="127"/>
    </location>
</feature>
<keyword evidence="5" id="KW-0187">Copper transport</keyword>
<evidence type="ECO:0000256" key="1">
    <source>
        <dbReference type="ARBA" id="ARBA00004141"/>
    </source>
</evidence>
<dbReference type="PANTHER" id="PTHR12483:SF27">
    <property type="entry name" value="COPPER TRANSPORT PROTEIN CTR1"/>
    <property type="match status" value="1"/>
</dbReference>
<dbReference type="EMBL" id="JASNQZ010000012">
    <property type="protein sequence ID" value="KAL0948927.1"/>
    <property type="molecule type" value="Genomic_DNA"/>
</dbReference>
<comment type="similarity">
    <text evidence="5">Belongs to the copper transporter (Ctr) (TC 1.A.56) family. SLC31A subfamily.</text>
</comment>
<sequence length="143" mass="15858">MIPYFHSSLGEPLWFDAWTPESAGAMVGTCIGLFFLGVLSRWFAALRSMMELHWHQQAHLALQNNVEKVESLTGMMSMRYGPPFIPGHDIARGAFQVGQAALNFAFMLAVMTYQVGYILSIICGLGVGETLYGRYVTTGHDHV</sequence>
<gene>
    <name evidence="6" type="ORF">HGRIS_009035</name>
</gene>
<dbReference type="Pfam" id="PF04145">
    <property type="entry name" value="Ctr"/>
    <property type="match status" value="1"/>
</dbReference>
<protein>
    <recommendedName>
        <fullName evidence="5">Copper transport protein</fullName>
    </recommendedName>
</protein>
<comment type="caution">
    <text evidence="6">The sequence shown here is derived from an EMBL/GenBank/DDBJ whole genome shotgun (WGS) entry which is preliminary data.</text>
</comment>
<keyword evidence="5" id="KW-0406">Ion transport</keyword>
<keyword evidence="5" id="KW-0813">Transport</keyword>
<proteinExistence type="inferred from homology"/>
<keyword evidence="3 5" id="KW-1133">Transmembrane helix</keyword>
<evidence type="ECO:0000313" key="7">
    <source>
        <dbReference type="Proteomes" id="UP001556367"/>
    </source>
</evidence>
<feature type="transmembrane region" description="Helical" evidence="5">
    <location>
        <begin position="23"/>
        <end position="44"/>
    </location>
</feature>
<name>A0ABR3J023_9AGAR</name>